<comment type="subcellular location">
    <subcellularLocation>
        <location evidence="2">Cell membrane</location>
        <topology evidence="2">Single-pass type II membrane protein</topology>
    </subcellularLocation>
</comment>
<dbReference type="InterPro" id="IPR018497">
    <property type="entry name" value="Peptidase_M13_C"/>
</dbReference>
<dbReference type="InterPro" id="IPR042089">
    <property type="entry name" value="Peptidase_M13_dom_2"/>
</dbReference>
<dbReference type="PROSITE" id="PS51885">
    <property type="entry name" value="NEPRILYSIN"/>
    <property type="match status" value="1"/>
</dbReference>
<keyword evidence="8" id="KW-0482">Metalloprotease</keyword>
<accession>A0A2S2NML0</accession>
<proteinExistence type="inferred from homology"/>
<dbReference type="PRINTS" id="PR00786">
    <property type="entry name" value="NEPRILYSIN"/>
</dbReference>
<feature type="domain" description="Peptidase M13 N-terminal" evidence="10">
    <location>
        <begin position="2"/>
        <end position="107"/>
    </location>
</feature>
<evidence type="ECO:0000256" key="1">
    <source>
        <dbReference type="ARBA" id="ARBA00001947"/>
    </source>
</evidence>
<gene>
    <name evidence="11" type="primary">nep-1_0</name>
    <name evidence="11" type="ORF">g.46928</name>
</gene>
<keyword evidence="6" id="KW-0378">Hydrolase</keyword>
<comment type="cofactor">
    <cofactor evidence="1">
        <name>Zn(2+)</name>
        <dbReference type="ChEBI" id="CHEBI:29105"/>
    </cofactor>
</comment>
<evidence type="ECO:0000259" key="9">
    <source>
        <dbReference type="Pfam" id="PF01431"/>
    </source>
</evidence>
<evidence type="ECO:0000259" key="10">
    <source>
        <dbReference type="Pfam" id="PF05649"/>
    </source>
</evidence>
<comment type="similarity">
    <text evidence="3">Belongs to the peptidase M13 family.</text>
</comment>
<evidence type="ECO:0000256" key="8">
    <source>
        <dbReference type="ARBA" id="ARBA00023049"/>
    </source>
</evidence>
<dbReference type="Gene3D" id="1.10.1380.10">
    <property type="entry name" value="Neutral endopeptidase , domain2"/>
    <property type="match status" value="1"/>
</dbReference>
<evidence type="ECO:0000256" key="4">
    <source>
        <dbReference type="ARBA" id="ARBA00022670"/>
    </source>
</evidence>
<protein>
    <submittedName>
        <fullName evidence="11">Neprilysin-1</fullName>
    </submittedName>
</protein>
<dbReference type="GO" id="GO:0005886">
    <property type="term" value="C:plasma membrane"/>
    <property type="evidence" value="ECO:0007669"/>
    <property type="project" value="UniProtKB-SubCell"/>
</dbReference>
<dbReference type="GO" id="GO:0046872">
    <property type="term" value="F:metal ion binding"/>
    <property type="evidence" value="ECO:0007669"/>
    <property type="project" value="UniProtKB-KW"/>
</dbReference>
<dbReference type="GO" id="GO:0004222">
    <property type="term" value="F:metalloendopeptidase activity"/>
    <property type="evidence" value="ECO:0007669"/>
    <property type="project" value="InterPro"/>
</dbReference>
<name>A0A2S2NML0_SCHGA</name>
<evidence type="ECO:0000256" key="6">
    <source>
        <dbReference type="ARBA" id="ARBA00022801"/>
    </source>
</evidence>
<dbReference type="InterPro" id="IPR024079">
    <property type="entry name" value="MetalloPept_cat_dom_sf"/>
</dbReference>
<sequence>MTMIDYLTKKLRLRQNEYHATLQGSSGSVPRWKECLKEVQKCFQLAIDSMYVRRVFDKNAKNSVQEIVNSIREELYKLLSSNDWMDDQTKKNALNKAKLITEHIAYPDELLDDNKLNAYYENLEINEEDYFISSLNLSKFLTNRMIMQLRQPLDKSDWTKYSQSTTINAFYTPAENSIIIPAAILQGEFFSSDQPRYLNYGAIGFIIGHEFTHGFDNQGKMYDGYGNLVDWWAKETKEQFLEKAMCIKKQYGNYTDREVGLKINGNNTLGENIADNGGIKQAYNAYNTWASVQWDAEPRLPGLQNYTPNQLFWLSAANIWCSKHRPEELMNLILVNEHAPDRFRVIGSFSNQKEFSNDFQCYIGSNMNPSNKCQVW</sequence>
<dbReference type="InterPro" id="IPR000718">
    <property type="entry name" value="Peptidase_M13"/>
</dbReference>
<reference evidence="11" key="1">
    <citation type="submission" date="2018-04" db="EMBL/GenBank/DDBJ databases">
        <title>Transcriptome of Schizaphis graminum biotype I.</title>
        <authorList>
            <person name="Scully E.D."/>
            <person name="Geib S.M."/>
            <person name="Palmer N.A."/>
            <person name="Koch K."/>
            <person name="Bradshaw J."/>
            <person name="Heng-Moss T."/>
            <person name="Sarath G."/>
        </authorList>
    </citation>
    <scope>NUCLEOTIDE SEQUENCE</scope>
</reference>
<dbReference type="PANTHER" id="PTHR11733">
    <property type="entry name" value="ZINC METALLOPROTEASE FAMILY M13 NEPRILYSIN-RELATED"/>
    <property type="match status" value="1"/>
</dbReference>
<dbReference type="Pfam" id="PF05649">
    <property type="entry name" value="Peptidase_M13_N"/>
    <property type="match status" value="1"/>
</dbReference>
<dbReference type="GO" id="GO:0016485">
    <property type="term" value="P:protein processing"/>
    <property type="evidence" value="ECO:0007669"/>
    <property type="project" value="TreeGrafter"/>
</dbReference>
<organism evidence="11">
    <name type="scientific">Schizaphis graminum</name>
    <name type="common">Green bug aphid</name>
    <dbReference type="NCBI Taxonomy" id="13262"/>
    <lineage>
        <taxon>Eukaryota</taxon>
        <taxon>Metazoa</taxon>
        <taxon>Ecdysozoa</taxon>
        <taxon>Arthropoda</taxon>
        <taxon>Hexapoda</taxon>
        <taxon>Insecta</taxon>
        <taxon>Pterygota</taxon>
        <taxon>Neoptera</taxon>
        <taxon>Paraneoptera</taxon>
        <taxon>Hemiptera</taxon>
        <taxon>Sternorrhyncha</taxon>
        <taxon>Aphidomorpha</taxon>
        <taxon>Aphidoidea</taxon>
        <taxon>Aphididae</taxon>
        <taxon>Aphidini</taxon>
        <taxon>Schizaphis</taxon>
    </lineage>
</organism>
<evidence type="ECO:0000256" key="5">
    <source>
        <dbReference type="ARBA" id="ARBA00022723"/>
    </source>
</evidence>
<dbReference type="AlphaFoldDB" id="A0A2S2NML0"/>
<feature type="domain" description="Peptidase M13 C-terminal" evidence="9">
    <location>
        <begin position="168"/>
        <end position="375"/>
    </location>
</feature>
<dbReference type="PANTHER" id="PTHR11733:SF224">
    <property type="entry name" value="NEPRILYSIN-2"/>
    <property type="match status" value="1"/>
</dbReference>
<evidence type="ECO:0000256" key="7">
    <source>
        <dbReference type="ARBA" id="ARBA00022833"/>
    </source>
</evidence>
<evidence type="ECO:0000256" key="3">
    <source>
        <dbReference type="ARBA" id="ARBA00007357"/>
    </source>
</evidence>
<dbReference type="CDD" id="cd08662">
    <property type="entry name" value="M13"/>
    <property type="match status" value="1"/>
</dbReference>
<keyword evidence="5" id="KW-0479">Metal-binding</keyword>
<dbReference type="Pfam" id="PF01431">
    <property type="entry name" value="Peptidase_M13"/>
    <property type="match status" value="1"/>
</dbReference>
<evidence type="ECO:0000256" key="2">
    <source>
        <dbReference type="ARBA" id="ARBA00004401"/>
    </source>
</evidence>
<dbReference type="SUPFAM" id="SSF55486">
    <property type="entry name" value="Metalloproteases ('zincins'), catalytic domain"/>
    <property type="match status" value="1"/>
</dbReference>
<evidence type="ECO:0000313" key="11">
    <source>
        <dbReference type="EMBL" id="MBY18429.1"/>
    </source>
</evidence>
<keyword evidence="4" id="KW-0645">Protease</keyword>
<keyword evidence="7" id="KW-0862">Zinc</keyword>
<dbReference type="InterPro" id="IPR008753">
    <property type="entry name" value="Peptidase_M13_N"/>
</dbReference>
<dbReference type="Gene3D" id="3.40.390.10">
    <property type="entry name" value="Collagenase (Catalytic Domain)"/>
    <property type="match status" value="1"/>
</dbReference>
<dbReference type="EMBL" id="GGMR01005810">
    <property type="protein sequence ID" value="MBY18429.1"/>
    <property type="molecule type" value="Transcribed_RNA"/>
</dbReference>